<dbReference type="Pfam" id="PF24853">
    <property type="entry name" value="DUF7727"/>
    <property type="match status" value="1"/>
</dbReference>
<evidence type="ECO:0000313" key="3">
    <source>
        <dbReference type="EMBL" id="KDQ21318.1"/>
    </source>
</evidence>
<evidence type="ECO:0000259" key="2">
    <source>
        <dbReference type="Pfam" id="PF24853"/>
    </source>
</evidence>
<dbReference type="PANTHER" id="PTHR40629:SF1">
    <property type="entry name" value="PRO41 PROTEIN"/>
    <property type="match status" value="1"/>
</dbReference>
<feature type="transmembrane region" description="Helical" evidence="1">
    <location>
        <begin position="12"/>
        <end position="30"/>
    </location>
</feature>
<keyword evidence="1" id="KW-1133">Transmembrane helix</keyword>
<feature type="domain" description="DUF7727" evidence="2">
    <location>
        <begin position="1"/>
        <end position="145"/>
    </location>
</feature>
<keyword evidence="4" id="KW-1185">Reference proteome</keyword>
<gene>
    <name evidence="3" type="ORF">BOTBODRAFT_123003</name>
</gene>
<accession>A0A067N036</accession>
<dbReference type="OrthoDB" id="2110422at2759"/>
<organism evidence="3 4">
    <name type="scientific">Botryobasidium botryosum (strain FD-172 SS1)</name>
    <dbReference type="NCBI Taxonomy" id="930990"/>
    <lineage>
        <taxon>Eukaryota</taxon>
        <taxon>Fungi</taxon>
        <taxon>Dikarya</taxon>
        <taxon>Basidiomycota</taxon>
        <taxon>Agaricomycotina</taxon>
        <taxon>Agaricomycetes</taxon>
        <taxon>Cantharellales</taxon>
        <taxon>Botryobasidiaceae</taxon>
        <taxon>Botryobasidium</taxon>
    </lineage>
</organism>
<dbReference type="PANTHER" id="PTHR40629">
    <property type="entry name" value="PRO41 PROTEIN"/>
    <property type="match status" value="1"/>
</dbReference>
<keyword evidence="1" id="KW-0472">Membrane</keyword>
<protein>
    <recommendedName>
        <fullName evidence="2">DUF7727 domain-containing protein</fullName>
    </recommendedName>
</protein>
<reference evidence="4" key="1">
    <citation type="journal article" date="2014" name="Proc. Natl. Acad. Sci. U.S.A.">
        <title>Extensive sampling of basidiomycete genomes demonstrates inadequacy of the white-rot/brown-rot paradigm for wood decay fungi.</title>
        <authorList>
            <person name="Riley R."/>
            <person name="Salamov A.A."/>
            <person name="Brown D.W."/>
            <person name="Nagy L.G."/>
            <person name="Floudas D."/>
            <person name="Held B.W."/>
            <person name="Levasseur A."/>
            <person name="Lombard V."/>
            <person name="Morin E."/>
            <person name="Otillar R."/>
            <person name="Lindquist E.A."/>
            <person name="Sun H."/>
            <person name="LaButti K.M."/>
            <person name="Schmutz J."/>
            <person name="Jabbour D."/>
            <person name="Luo H."/>
            <person name="Baker S.E."/>
            <person name="Pisabarro A.G."/>
            <person name="Walton J.D."/>
            <person name="Blanchette R.A."/>
            <person name="Henrissat B."/>
            <person name="Martin F."/>
            <person name="Cullen D."/>
            <person name="Hibbett D.S."/>
            <person name="Grigoriev I.V."/>
        </authorList>
    </citation>
    <scope>NUCLEOTIDE SEQUENCE [LARGE SCALE GENOMIC DNA]</scope>
    <source>
        <strain evidence="4">FD-172 SS1</strain>
    </source>
</reference>
<keyword evidence="1" id="KW-0812">Transmembrane</keyword>
<dbReference type="InterPro" id="IPR056144">
    <property type="entry name" value="DUF7727"/>
</dbReference>
<feature type="transmembrane region" description="Helical" evidence="1">
    <location>
        <begin position="66"/>
        <end position="87"/>
    </location>
</feature>
<dbReference type="EMBL" id="KL198016">
    <property type="protein sequence ID" value="KDQ21318.1"/>
    <property type="molecule type" value="Genomic_DNA"/>
</dbReference>
<dbReference type="AlphaFoldDB" id="A0A067N036"/>
<feature type="transmembrane region" description="Helical" evidence="1">
    <location>
        <begin position="126"/>
        <end position="142"/>
    </location>
</feature>
<dbReference type="HOGENOM" id="CLU_132815_1_0_1"/>
<name>A0A067N036_BOTB1</name>
<dbReference type="InParanoid" id="A0A067N036"/>
<dbReference type="Proteomes" id="UP000027195">
    <property type="component" value="Unassembled WGS sequence"/>
</dbReference>
<evidence type="ECO:0000313" key="4">
    <source>
        <dbReference type="Proteomes" id="UP000027195"/>
    </source>
</evidence>
<proteinExistence type="predicted"/>
<sequence length="160" mass="17860">MGEFIWHHWARVVSIFASVYLVWAGMWGIAYRKFFWDFVGGHLDTVNAPPIGGFHPGPNSAPFLEIIVKVPLIQILSILFGLFTLLLEYPAPFMKQTSLYRSFVARAVLLVLQSFVAVFFYQGTNAAIYGTIAAFAYGRAAMRGEMMEEAKENRGKASAA</sequence>
<evidence type="ECO:0000256" key="1">
    <source>
        <dbReference type="SAM" id="Phobius"/>
    </source>
</evidence>